<accession>A0A382PK66</accession>
<reference evidence="2" key="1">
    <citation type="submission" date="2018-05" db="EMBL/GenBank/DDBJ databases">
        <authorList>
            <person name="Lanie J.A."/>
            <person name="Ng W.-L."/>
            <person name="Kazmierczak K.M."/>
            <person name="Andrzejewski T.M."/>
            <person name="Davidsen T.M."/>
            <person name="Wayne K.J."/>
            <person name="Tettelin H."/>
            <person name="Glass J.I."/>
            <person name="Rusch D."/>
            <person name="Podicherti R."/>
            <person name="Tsui H.-C.T."/>
            <person name="Winkler M.E."/>
        </authorList>
    </citation>
    <scope>NUCLEOTIDE SEQUENCE</scope>
</reference>
<evidence type="ECO:0000313" key="2">
    <source>
        <dbReference type="EMBL" id="SVC73058.1"/>
    </source>
</evidence>
<proteinExistence type="predicted"/>
<dbReference type="EMBL" id="UINC01107577">
    <property type="protein sequence ID" value="SVC73058.1"/>
    <property type="molecule type" value="Genomic_DNA"/>
</dbReference>
<sequence>MIKLKKLLQEQNKKSRYEMLMDLIDDFLELRDGFDTRMLEIEKKLRELKPELSSNDTRLDSDDFKTDNYKDSITGDNHE</sequence>
<gene>
    <name evidence="2" type="ORF">METZ01_LOCUS325912</name>
</gene>
<organism evidence="2">
    <name type="scientific">marine metagenome</name>
    <dbReference type="NCBI Taxonomy" id="408172"/>
    <lineage>
        <taxon>unclassified sequences</taxon>
        <taxon>metagenomes</taxon>
        <taxon>ecological metagenomes</taxon>
    </lineage>
</organism>
<name>A0A382PK66_9ZZZZ</name>
<evidence type="ECO:0000256" key="1">
    <source>
        <dbReference type="SAM" id="MobiDB-lite"/>
    </source>
</evidence>
<feature type="region of interest" description="Disordered" evidence="1">
    <location>
        <begin position="51"/>
        <end position="79"/>
    </location>
</feature>
<protein>
    <submittedName>
        <fullName evidence="2">Uncharacterized protein</fullName>
    </submittedName>
</protein>
<feature type="compositionally biased region" description="Basic and acidic residues" evidence="1">
    <location>
        <begin position="57"/>
        <end position="70"/>
    </location>
</feature>
<dbReference type="AlphaFoldDB" id="A0A382PK66"/>